<dbReference type="PROSITE" id="PS52016">
    <property type="entry name" value="TONB_DEPENDENT_REC_3"/>
    <property type="match status" value="1"/>
</dbReference>
<dbReference type="AlphaFoldDB" id="A0A2I7SI94"/>
<evidence type="ECO:0000256" key="9">
    <source>
        <dbReference type="RuleBase" id="RU003357"/>
    </source>
</evidence>
<dbReference type="SUPFAM" id="SSF56935">
    <property type="entry name" value="Porins"/>
    <property type="match status" value="1"/>
</dbReference>
<name>A0A2I7SI94_9FLAO</name>
<evidence type="ECO:0000256" key="3">
    <source>
        <dbReference type="ARBA" id="ARBA00022452"/>
    </source>
</evidence>
<keyword evidence="13" id="KW-0675">Receptor</keyword>
<dbReference type="OrthoDB" id="8727862at2"/>
<comment type="similarity">
    <text evidence="8 9">Belongs to the TonB-dependent receptor family.</text>
</comment>
<keyword evidence="4 8" id="KW-0812">Transmembrane</keyword>
<organism evidence="13 14">
    <name type="scientific">Pseudotamlana carrageenivorans</name>
    <dbReference type="NCBI Taxonomy" id="2069432"/>
    <lineage>
        <taxon>Bacteria</taxon>
        <taxon>Pseudomonadati</taxon>
        <taxon>Bacteroidota</taxon>
        <taxon>Flavobacteriia</taxon>
        <taxon>Flavobacteriales</taxon>
        <taxon>Flavobacteriaceae</taxon>
        <taxon>Pseudotamlana</taxon>
    </lineage>
</organism>
<evidence type="ECO:0000313" key="13">
    <source>
        <dbReference type="EMBL" id="AUS05599.1"/>
    </source>
</evidence>
<keyword evidence="7 8" id="KW-0998">Cell outer membrane</keyword>
<sequence length="945" mass="106468">MMKKQYALLLTIMCFSFWGFAQNGNIQGKVIDENGLSVPYSNVIIESLSKGNLSDEDGKFTIIDVPAGQHALKITYIGYTTAETMVDVMAGQTAELVIVIRPTSVALEGVLITGYNSGQAKALNAQKNKANITNIVSTDQIGKFPDSNIGDAVKRIPGITMQVDQGEARNIIVRGLAPQLNSVTLNGSRIPSAEGDNRNVQMDLIPADMIQLIEVSKAVTPDMDADALGGSVNLVTRTSPEGFRLSATAGSGVNFISEKRILNGSFLLGDRSKNDKFGWMLSASINDNDFGSHDVEAEWSDEFEYFNGSDVEEVDVDPYVNVYEQRNYIVQRVRRSFSANFDYDFDANNSIYLKTIYNWRDDRENRYVLEHEILDAEDIEIGDFDITNNIPTRFPVEVKRETKGGIDNNRNKNTRLEDQRMQNYNLGGNHLVGKLKVDWMGSYAKASEERLNERYAVFQSEYIINNDISNSRYPLFTATKPSDANDLSAFEYDEITEENQYTEEQDINTFLNFEWPLDLFGQGEGTIKFGGRGRFKNKNRNNDFFEIDLEAQYPTLADVPTQDLTDRNYLVGSKYKAGSYASKAWLGSLNLMGGDPVPDEYLRENFDVKEDVYAAYLMANQKLTRNLSVILGVRLESTNLTATGNEIEDEDTFIREVTRKSSYSNVLPGLHFKFNASEATVLRFAWTNTLARPNYVDIVPTVDIVHSDSEIFIGNPDLDPTTSMNFDIMAEHYFKSVGIISGGAFYKNIKKFIYTSQYETEDDSFGNGTTGYDVYQPLNGDKASVFGMEFSFQRQLDFLPGFAKNFSVYANYTHVASDAEGIKNEDGEERSDLDLPNTAPNIFNGSLGYSDKTFSARLSANFSDAYIDEIGGNAFEDRYYDQQFFLDFNAGFNITDNLSVYADLNNITNQPLRYFQGHKDRTMQAEFYGRRFTCGIKYDLFKRKK</sequence>
<reference evidence="14" key="1">
    <citation type="submission" date="2018-01" db="EMBL/GenBank/DDBJ databases">
        <title>Complete genome of Tamlana sp. UJ94.</title>
        <authorList>
            <person name="Jung J."/>
            <person name="Chung D."/>
            <person name="Bae S.S."/>
            <person name="Baek K."/>
        </authorList>
    </citation>
    <scope>NUCLEOTIDE SEQUENCE [LARGE SCALE GENOMIC DNA]</scope>
    <source>
        <strain evidence="14">UJ94</strain>
    </source>
</reference>
<dbReference type="PANTHER" id="PTHR40980:SF4">
    <property type="entry name" value="TONB-DEPENDENT RECEPTOR-LIKE BETA-BARREL DOMAIN-CONTAINING PROTEIN"/>
    <property type="match status" value="1"/>
</dbReference>
<evidence type="ECO:0000256" key="2">
    <source>
        <dbReference type="ARBA" id="ARBA00022448"/>
    </source>
</evidence>
<gene>
    <name evidence="13" type="ORF">C1A40_09040</name>
</gene>
<evidence type="ECO:0000256" key="4">
    <source>
        <dbReference type="ARBA" id="ARBA00022692"/>
    </source>
</evidence>
<dbReference type="GO" id="GO:0030246">
    <property type="term" value="F:carbohydrate binding"/>
    <property type="evidence" value="ECO:0007669"/>
    <property type="project" value="InterPro"/>
</dbReference>
<evidence type="ECO:0000313" key="14">
    <source>
        <dbReference type="Proteomes" id="UP000236592"/>
    </source>
</evidence>
<evidence type="ECO:0000256" key="10">
    <source>
        <dbReference type="SAM" id="SignalP"/>
    </source>
</evidence>
<evidence type="ECO:0000256" key="1">
    <source>
        <dbReference type="ARBA" id="ARBA00004571"/>
    </source>
</evidence>
<dbReference type="Gene3D" id="2.40.170.20">
    <property type="entry name" value="TonB-dependent receptor, beta-barrel domain"/>
    <property type="match status" value="1"/>
</dbReference>
<evidence type="ECO:0000259" key="11">
    <source>
        <dbReference type="Pfam" id="PF00593"/>
    </source>
</evidence>
<keyword evidence="10" id="KW-0732">Signal</keyword>
<dbReference type="KEGG" id="taj:C1A40_09040"/>
<accession>A0A2I7SI94</accession>
<dbReference type="GO" id="GO:0009279">
    <property type="term" value="C:cell outer membrane"/>
    <property type="evidence" value="ECO:0007669"/>
    <property type="project" value="UniProtKB-SubCell"/>
</dbReference>
<feature type="domain" description="TonB-dependent receptor-like beta-barrel" evidence="11">
    <location>
        <begin position="471"/>
        <end position="907"/>
    </location>
</feature>
<dbReference type="InterPro" id="IPR039426">
    <property type="entry name" value="TonB-dep_rcpt-like"/>
</dbReference>
<keyword evidence="5 9" id="KW-0798">TonB box</keyword>
<dbReference type="InterPro" id="IPR037066">
    <property type="entry name" value="Plug_dom_sf"/>
</dbReference>
<proteinExistence type="inferred from homology"/>
<dbReference type="InterPro" id="IPR010104">
    <property type="entry name" value="TonB_rcpt_bac"/>
</dbReference>
<feature type="chain" id="PRO_5014440318" evidence="10">
    <location>
        <begin position="22"/>
        <end position="945"/>
    </location>
</feature>
<dbReference type="Pfam" id="PF00593">
    <property type="entry name" value="TonB_dep_Rec_b-barrel"/>
    <property type="match status" value="1"/>
</dbReference>
<evidence type="ECO:0000256" key="8">
    <source>
        <dbReference type="PROSITE-ProRule" id="PRU01360"/>
    </source>
</evidence>
<feature type="signal peptide" evidence="10">
    <location>
        <begin position="1"/>
        <end position="21"/>
    </location>
</feature>
<keyword evidence="3 8" id="KW-1134">Transmembrane beta strand</keyword>
<dbReference type="Pfam" id="PF07715">
    <property type="entry name" value="Plug"/>
    <property type="match status" value="1"/>
</dbReference>
<dbReference type="InterPro" id="IPR012910">
    <property type="entry name" value="Plug_dom"/>
</dbReference>
<dbReference type="InterPro" id="IPR013784">
    <property type="entry name" value="Carb-bd-like_fold"/>
</dbReference>
<evidence type="ECO:0000256" key="5">
    <source>
        <dbReference type="ARBA" id="ARBA00023077"/>
    </source>
</evidence>
<dbReference type="NCBIfam" id="TIGR01782">
    <property type="entry name" value="TonB-Xanth-Caul"/>
    <property type="match status" value="1"/>
</dbReference>
<feature type="domain" description="TonB-dependent receptor plug" evidence="12">
    <location>
        <begin position="129"/>
        <end position="230"/>
    </location>
</feature>
<keyword evidence="14" id="KW-1185">Reference proteome</keyword>
<dbReference type="Pfam" id="PF13715">
    <property type="entry name" value="CarbopepD_reg_2"/>
    <property type="match status" value="1"/>
</dbReference>
<dbReference type="CDD" id="cd01347">
    <property type="entry name" value="ligand_gated_channel"/>
    <property type="match status" value="1"/>
</dbReference>
<evidence type="ECO:0000256" key="7">
    <source>
        <dbReference type="ARBA" id="ARBA00023237"/>
    </source>
</evidence>
<dbReference type="Proteomes" id="UP000236592">
    <property type="component" value="Chromosome"/>
</dbReference>
<evidence type="ECO:0000259" key="12">
    <source>
        <dbReference type="Pfam" id="PF07715"/>
    </source>
</evidence>
<evidence type="ECO:0000256" key="6">
    <source>
        <dbReference type="ARBA" id="ARBA00023136"/>
    </source>
</evidence>
<keyword evidence="6 8" id="KW-0472">Membrane</keyword>
<dbReference type="Gene3D" id="2.170.130.10">
    <property type="entry name" value="TonB-dependent receptor, plug domain"/>
    <property type="match status" value="1"/>
</dbReference>
<dbReference type="EMBL" id="CP025938">
    <property type="protein sequence ID" value="AUS05599.1"/>
    <property type="molecule type" value="Genomic_DNA"/>
</dbReference>
<comment type="subcellular location">
    <subcellularLocation>
        <location evidence="1 8">Cell outer membrane</location>
        <topology evidence="1 8">Multi-pass membrane protein</topology>
    </subcellularLocation>
</comment>
<keyword evidence="2 8" id="KW-0813">Transport</keyword>
<dbReference type="Gene3D" id="2.60.40.1120">
    <property type="entry name" value="Carboxypeptidase-like, regulatory domain"/>
    <property type="match status" value="1"/>
</dbReference>
<dbReference type="SUPFAM" id="SSF49452">
    <property type="entry name" value="Starch-binding domain-like"/>
    <property type="match status" value="1"/>
</dbReference>
<protein>
    <submittedName>
        <fullName evidence="13">TonB-dependent receptor</fullName>
    </submittedName>
</protein>
<dbReference type="InterPro" id="IPR036942">
    <property type="entry name" value="Beta-barrel_TonB_sf"/>
</dbReference>
<dbReference type="PANTHER" id="PTHR40980">
    <property type="entry name" value="PLUG DOMAIN-CONTAINING PROTEIN"/>
    <property type="match status" value="1"/>
</dbReference>
<dbReference type="InterPro" id="IPR000531">
    <property type="entry name" value="Beta-barrel_TonB"/>
</dbReference>
<dbReference type="RefSeq" id="WP_102995615.1">
    <property type="nucleotide sequence ID" value="NZ_CP025938.1"/>
</dbReference>